<dbReference type="EMBL" id="MGEK01000033">
    <property type="protein sequence ID" value="OGL81144.1"/>
    <property type="molecule type" value="Genomic_DNA"/>
</dbReference>
<name>A0A1F7UTU4_9BACT</name>
<dbReference type="SUPFAM" id="SSF54427">
    <property type="entry name" value="NTF2-like"/>
    <property type="match status" value="1"/>
</dbReference>
<organism evidence="1 2">
    <name type="scientific">Candidatus Uhrbacteria bacterium RIFCSPLOWO2_01_FULL_47_25</name>
    <dbReference type="NCBI Taxonomy" id="1802402"/>
    <lineage>
        <taxon>Bacteria</taxon>
        <taxon>Candidatus Uhriibacteriota</taxon>
    </lineage>
</organism>
<sequence>MEKRSKNIQTVLNILQDEVNGDILSALKKMTKDYTMTWVDAGINGNQLFPTTKKNIQDDMKEAYVIKGREYDIRNIAEGDGVVFVELIESFPNQRTKKFYRTPLVLVLEMKKGKIRTGRHYLDPCLSGKFLTKAQIEKAYKNSRGSQMIIQ</sequence>
<reference evidence="1 2" key="1">
    <citation type="journal article" date="2016" name="Nat. Commun.">
        <title>Thousands of microbial genomes shed light on interconnected biogeochemical processes in an aquifer system.</title>
        <authorList>
            <person name="Anantharaman K."/>
            <person name="Brown C.T."/>
            <person name="Hug L.A."/>
            <person name="Sharon I."/>
            <person name="Castelle C.J."/>
            <person name="Probst A.J."/>
            <person name="Thomas B.C."/>
            <person name="Singh A."/>
            <person name="Wilkins M.J."/>
            <person name="Karaoz U."/>
            <person name="Brodie E.L."/>
            <person name="Williams K.H."/>
            <person name="Hubbard S.S."/>
            <person name="Banfield J.F."/>
        </authorList>
    </citation>
    <scope>NUCLEOTIDE SEQUENCE [LARGE SCALE GENOMIC DNA]</scope>
</reference>
<dbReference type="Proteomes" id="UP000176846">
    <property type="component" value="Unassembled WGS sequence"/>
</dbReference>
<protein>
    <recommendedName>
        <fullName evidence="3">SnoaL-like domain-containing protein</fullName>
    </recommendedName>
</protein>
<proteinExistence type="predicted"/>
<evidence type="ECO:0000313" key="1">
    <source>
        <dbReference type="EMBL" id="OGL81144.1"/>
    </source>
</evidence>
<accession>A0A1F7UTU4</accession>
<dbReference type="Gene3D" id="3.10.450.50">
    <property type="match status" value="1"/>
</dbReference>
<dbReference type="AlphaFoldDB" id="A0A1F7UTU4"/>
<evidence type="ECO:0008006" key="3">
    <source>
        <dbReference type="Google" id="ProtNLM"/>
    </source>
</evidence>
<comment type="caution">
    <text evidence="1">The sequence shown here is derived from an EMBL/GenBank/DDBJ whole genome shotgun (WGS) entry which is preliminary data.</text>
</comment>
<gene>
    <name evidence="1" type="ORF">A2936_00910</name>
</gene>
<evidence type="ECO:0000313" key="2">
    <source>
        <dbReference type="Proteomes" id="UP000176846"/>
    </source>
</evidence>
<dbReference type="InterPro" id="IPR032710">
    <property type="entry name" value="NTF2-like_dom_sf"/>
</dbReference>